<evidence type="ECO:0000313" key="2">
    <source>
        <dbReference type="Proteomes" id="UP000054729"/>
    </source>
</evidence>
<proteinExistence type="predicted"/>
<name>A0A0W1A107_9GAMM</name>
<protein>
    <recommendedName>
        <fullName evidence="3">Plasmid stabilization system protein</fullName>
    </recommendedName>
</protein>
<reference evidence="1 2" key="1">
    <citation type="submission" date="2015-11" db="EMBL/GenBank/DDBJ databases">
        <title>Genomic analysis of 38 Legionella species identifies large and diverse effector repertoires.</title>
        <authorList>
            <person name="Burstein D."/>
            <person name="Amaro F."/>
            <person name="Zusman T."/>
            <person name="Lifshitz Z."/>
            <person name="Cohen O."/>
            <person name="Gilbert J.A."/>
            <person name="Pupko T."/>
            <person name="Shuman H.A."/>
            <person name="Segal G."/>
        </authorList>
    </citation>
    <scope>NUCLEOTIDE SEQUENCE [LARGE SCALE GENOMIC DNA]</scope>
    <source>
        <strain evidence="1 2">ATCC 51914</strain>
    </source>
</reference>
<keyword evidence="2" id="KW-1185">Reference proteome</keyword>
<accession>A0A0W1A107</accession>
<organism evidence="1 2">
    <name type="scientific">Legionella waltersii</name>
    <dbReference type="NCBI Taxonomy" id="66969"/>
    <lineage>
        <taxon>Bacteria</taxon>
        <taxon>Pseudomonadati</taxon>
        <taxon>Pseudomonadota</taxon>
        <taxon>Gammaproteobacteria</taxon>
        <taxon>Legionellales</taxon>
        <taxon>Legionellaceae</taxon>
        <taxon>Legionella</taxon>
    </lineage>
</organism>
<dbReference type="Pfam" id="PF15781">
    <property type="entry name" value="ParE-like_toxin"/>
    <property type="match status" value="1"/>
</dbReference>
<sequence>MPAFKKAYKKLPIAHKSIVNDAVRTIINNPNVGEEKKGDLVGVYVYKFKINHQQFLFSL</sequence>
<dbReference type="PATRIC" id="fig|66969.6.peg.3326"/>
<dbReference type="STRING" id="66969.Lwal_3041"/>
<dbReference type="RefSeq" id="WP_231950947.1">
    <property type="nucleotide sequence ID" value="NZ_CAAAIQ010000046.1"/>
</dbReference>
<evidence type="ECO:0000313" key="1">
    <source>
        <dbReference type="EMBL" id="KTD75000.1"/>
    </source>
</evidence>
<dbReference type="Proteomes" id="UP000054729">
    <property type="component" value="Unassembled WGS sequence"/>
</dbReference>
<dbReference type="AlphaFoldDB" id="A0A0W1A107"/>
<dbReference type="EMBL" id="LNZB01000060">
    <property type="protein sequence ID" value="KTD75000.1"/>
    <property type="molecule type" value="Genomic_DNA"/>
</dbReference>
<dbReference type="InterPro" id="IPR031552">
    <property type="entry name" value="ParE-like_toxin"/>
</dbReference>
<evidence type="ECO:0008006" key="3">
    <source>
        <dbReference type="Google" id="ProtNLM"/>
    </source>
</evidence>
<gene>
    <name evidence="1" type="ORF">Lwal_3041</name>
</gene>
<comment type="caution">
    <text evidence="1">The sequence shown here is derived from an EMBL/GenBank/DDBJ whole genome shotgun (WGS) entry which is preliminary data.</text>
</comment>